<feature type="compositionally biased region" description="Low complexity" evidence="1">
    <location>
        <begin position="112"/>
        <end position="127"/>
    </location>
</feature>
<reference evidence="3 4" key="1">
    <citation type="journal article" date="2009" name="Science">
        <title>Green evolution and dynamic adaptations revealed by genomes of the marine picoeukaryotes Micromonas.</title>
        <authorList>
            <person name="Worden A.Z."/>
            <person name="Lee J.H."/>
            <person name="Mock T."/>
            <person name="Rouze P."/>
            <person name="Simmons M.P."/>
            <person name="Aerts A.L."/>
            <person name="Allen A.E."/>
            <person name="Cuvelier M.L."/>
            <person name="Derelle E."/>
            <person name="Everett M.V."/>
            <person name="Foulon E."/>
            <person name="Grimwood J."/>
            <person name="Gundlach H."/>
            <person name="Henrissat B."/>
            <person name="Napoli C."/>
            <person name="McDonald S.M."/>
            <person name="Parker M.S."/>
            <person name="Rombauts S."/>
            <person name="Salamov A."/>
            <person name="Von Dassow P."/>
            <person name="Badger J.H."/>
            <person name="Coutinho P.M."/>
            <person name="Demir E."/>
            <person name="Dubchak I."/>
            <person name="Gentemann C."/>
            <person name="Eikrem W."/>
            <person name="Gready J.E."/>
            <person name="John U."/>
            <person name="Lanier W."/>
            <person name="Lindquist E.A."/>
            <person name="Lucas S."/>
            <person name="Mayer K.F."/>
            <person name="Moreau H."/>
            <person name="Not F."/>
            <person name="Otillar R."/>
            <person name="Panaud O."/>
            <person name="Pangilinan J."/>
            <person name="Paulsen I."/>
            <person name="Piegu B."/>
            <person name="Poliakov A."/>
            <person name="Robbens S."/>
            <person name="Schmutz J."/>
            <person name="Toulza E."/>
            <person name="Wyss T."/>
            <person name="Zelensky A."/>
            <person name="Zhou K."/>
            <person name="Armbrust E.V."/>
            <person name="Bhattacharya D."/>
            <person name="Goodenough U.W."/>
            <person name="Van de Peer Y."/>
            <person name="Grigoriev I.V."/>
        </authorList>
    </citation>
    <scope>NUCLEOTIDE SEQUENCE [LARGE SCALE GENOMIC DNA]</scope>
    <source>
        <strain evidence="4">RCC299 / NOUM17</strain>
    </source>
</reference>
<evidence type="ECO:0000313" key="4">
    <source>
        <dbReference type="Proteomes" id="UP000002009"/>
    </source>
</evidence>
<feature type="region of interest" description="Disordered" evidence="1">
    <location>
        <begin position="1"/>
        <end position="128"/>
    </location>
</feature>
<dbReference type="InterPro" id="IPR002083">
    <property type="entry name" value="MATH/TRAF_dom"/>
</dbReference>
<name>C1E5C4_MICCC</name>
<organism evidence="3 4">
    <name type="scientific">Micromonas commoda (strain RCC299 / NOUM17 / CCMP2709)</name>
    <name type="common">Picoplanktonic green alga</name>
    <dbReference type="NCBI Taxonomy" id="296587"/>
    <lineage>
        <taxon>Eukaryota</taxon>
        <taxon>Viridiplantae</taxon>
        <taxon>Chlorophyta</taxon>
        <taxon>Mamiellophyceae</taxon>
        <taxon>Mamiellales</taxon>
        <taxon>Mamiellaceae</taxon>
        <taxon>Micromonas</taxon>
    </lineage>
</organism>
<dbReference type="OrthoDB" id="515575at2759"/>
<dbReference type="Pfam" id="PF22486">
    <property type="entry name" value="MATH_2"/>
    <property type="match status" value="2"/>
</dbReference>
<evidence type="ECO:0000259" key="2">
    <source>
        <dbReference type="PROSITE" id="PS50144"/>
    </source>
</evidence>
<sequence length="2987" mass="337467">MKAGFLGGQRRSTRATRVRVRDAPAADDDDDEDVPPPLVRDSDGSDDDDDAASDDGPPSLVEFRGSGSDSDYSTVSGESPPPLVDDDEEFDSDADVSDPDESGDGRARARGARVNGPGAGSAASRSSKSIERDGSYYCTWKIPGVRQGMDNPTRQQYHTQYVDVGEMWDNLGGRWDDDTDKNNELAGLQPVQQRARLILYPSGDSASRRGWASCYLQMKQFQRVRTDGGDEWVEHNKGGMFFSNFAHYYVAPTQGLRDDEIPGFWEELPPAFYTYHRFNMNRRSHGWADWCQEAKLREHLDPDGALWVTAKITILKERSQLFPDDRGRGVGGVGGEVGSGRFTWHIENMDSFLGMMKQHKVTSPEFRCGVSDMPFCVSVHETDPMDKSGSNLGPADASSKGLGIDPNEKVSQLSICLEVADAYTKERRISFTDTTWLLFRVTLHHIFDSKASIHRDTYGRMARNNPMGDDESLGFRSFIPMEDFVESGYLGLREKENNTSITVTFLALREASEAKTSSWYALPSQCRDPVLAAASQKPGGPSVGAQLSVGKPSTAPGSFTVTHAPVVKGIAGGIPDEPRTAIKGKRPKGQRPQDNTDNGRMQCVGRFVWRIDKFSKLKDIVKKRKISNLSIKSPQFTVGGYSMRLIMYPRGMTNDNQDKPPTHMAVFLQVSPGRGHVGKGMFSYRYRESDNLQLCNNSDDFVSSLWSCFVSHKLGLLNQKDPSKSISHNDQKRHSYEQSKWGYEEFVHLTRVFDDKEGFLVDDSLVLTVETLVMAESGEATPGPRLWTPPRALWHFDPLTPKGRASRILNAELVKVFDWMGVKSAPDDEHYLNLDATLKEALEECRVEYPDDPMFSWTWDPTICDPEKVYPDWEYAAKDDFFSVNAARSCFAMCCQLDWMDAEGMLNGERPVPTSETPRLWTLFGIALRWDEASANPPESWRLSNQFHELLTDFMEAFRDMFAKIDQSVDQYKLAGFMDVFYDRENTKDGDAIQTNKWLCFFRMLRIMSLQYLAFQFPDRKIRSKVISELRTPGAPALPPVFYERKEAFVVHKDGMQLCVLDYPHLMFFFRWHPRTAYITHYPFGCMAMDFSWKIDNFTIFRDVIEQERVFTNVINYKNLVDLELFMLANNGQLRFIIKAKPGRGYRRQISSAIVSYRIAVMNAKQPTKTVWLTGKLTTNDQDAELEYMPLTTLLDRESGFLQKESITVQMCMVDLLLHSGTTSSSPATALAAPAEKATCLGGLDESHSETWHRMGKHKQRQVLMESLDGAFASSSLAPLLKSIPSEERARFIKDAKEHIGDRFREIGVDDMGDRFREIGIDDIDNMEQYMEQFGHMTKFLEHKLSDIQNAPDEIRPRLNLNMNEALQALKALDGISACKTGPAQERIEKLRSLFIEIRKDLAKAANEEGPASAPNAIVSGEEEKTFLEILGRHTLEMNPEDPVSLAFPGQKVRLSLPWIWDEPNPHEKLTHPAWNTPDAAVVSETLASSSTPTQDACMLLYSVPHEWIRDWHLFPEIRANPNPDEHRQDVDESNHRIAFRQLVATNPKAKKDIVLILHKLFRDSYTIWQIFGGGAAFIESLDYAFLDRDYYNDARIGRHDIAVPAAGETADEPPNNWRSYRKLLQILEVYMSVECLRGFIFWRVLRAMKEMWHLSTHQFFPKNGEWPKDRTLPADFDYASHAVNPEAFWPDHAEFAKSEGIFEGLAYSIVTMLVRAHELEIADHLDEANGYIGDHYPLEKLEWTESPPDEQFEEALDKCVGFGILCEIARLGIHLKHLQVKQKNPRTKINQFVADVCPSPAHLVFHKIVFHLPKLTPNTPVWHTELMKMLMGLANASPEVIERQCRYLDLIAGVGLDDLDSDTAEKLRGRGCGRLILIDPDWWRNTAFLGELTEHTVNEKYWTNARTTADQKKEDQFHASTKMEHFIRYLYPLMPDDTRQHITKPEFGTLRPEHVQRIRGVYFEAMRRLVLDERSGDYLADNLCDFVSECKYPTSELDAALAACLEVKQSFDNDKKNILRIRKMLIIGACHQESAHWYWQLVGESHWNRVGLLKQEPDRHPRAGKLVRWLLQQAMARNPAAASEFVNDAFMKIDSYEVAKVAPWEICMLPEIDLPLLFECCRYVGVRDPKFPLADDDEKAFPFHRIYEKAIAALNAGMKEPEDQNPEVRYTGGGFWFQPSVIRHELREWLLQSLQTLRTPWLEDHPDIPDKNIFRASGPLVDDNYASVGRSNRTKCRTDCPQFAAAAGHERLDSDFITTVMSVAELCLRDKDGTPRRQSQRVDDTERGYNPKSRQGRCSIHSRSFASMSRSARGVFNFSRIDLDNELQEMEWVHYYGVYKDLFEIYGNPSMMRGDSPLPLMCDQRMKDPFVVYQVGDVDFNDPEVVKLEIINILCSKFRDLSSAELGSGLSTKFLPDVRGLAMLLLGEPFVDLRQGFHYRANTIRDPITDEDSVNYGHRYGYEGVMKQDALHCHVDEIAPSDWLALFGHNPVLNNMVFALAALFSRLGVSESEMRRLKHSLSMNQEKLDKTNASIAEKAAELGKETKKMQAKVIEQEKKLEKAVANHNNDIASLTAEKKKAEAILRTAQSQLEILRTDSDKNTKEWLKKEKEFERRSKELQVQVTKLKKEKASEQQAQELKTANQRVAAAQAETRKKEQELVDARTAAAKFEREAEEATAANRNLTEKVKELKAELKGAQQAATRAQREADAKASQQTAPDPNPILQQKAKELHELEREMKKLQVEFAKERKRMNWLCGNKMQETSEDDLEQLQQVHRAGLIALADEWHRRRLPFDAWVFRDGLPEPYFPKQPPRREPQQQQPAQQPAASAATTVVGSITGTQYQTSLRPNPFQSQADRGLGPATVPIGGGGSGPSSAVGSPARGAAVGAVVHGARMASMERAQTGTHGGGFFGSVVGAATDDDALEPGMSSTSAGDDVDIGGGAGATGGSGSGSDGFLESSGFPRGSRFQGLGNGTWSGVNSTWR</sequence>
<evidence type="ECO:0000313" key="3">
    <source>
        <dbReference type="EMBL" id="ACO62490.1"/>
    </source>
</evidence>
<feature type="compositionally biased region" description="Low complexity" evidence="1">
    <location>
        <begin position="2820"/>
        <end position="2833"/>
    </location>
</feature>
<evidence type="ECO:0000256" key="1">
    <source>
        <dbReference type="SAM" id="MobiDB-lite"/>
    </source>
</evidence>
<feature type="compositionally biased region" description="Polar residues" evidence="1">
    <location>
        <begin position="2834"/>
        <end position="2858"/>
    </location>
</feature>
<feature type="compositionally biased region" description="Acidic residues" evidence="1">
    <location>
        <begin position="25"/>
        <end position="34"/>
    </location>
</feature>
<proteinExistence type="predicted"/>
<dbReference type="Proteomes" id="UP000002009">
    <property type="component" value="Chromosome 4"/>
</dbReference>
<feature type="region of interest" description="Disordered" evidence="1">
    <location>
        <begin position="2273"/>
        <end position="2297"/>
    </location>
</feature>
<feature type="compositionally biased region" description="Acidic residues" evidence="1">
    <location>
        <begin position="44"/>
        <end position="53"/>
    </location>
</feature>
<dbReference type="InParanoid" id="C1E5C4"/>
<dbReference type="SUPFAM" id="SSF49599">
    <property type="entry name" value="TRAF domain-like"/>
    <property type="match status" value="2"/>
</dbReference>
<accession>C1E5C4</accession>
<feature type="region of interest" description="Disordered" evidence="1">
    <location>
        <begin position="2924"/>
        <end position="2987"/>
    </location>
</feature>
<gene>
    <name evidence="3" type="ORF">MICPUN_57548</name>
</gene>
<feature type="compositionally biased region" description="Polar residues" evidence="1">
    <location>
        <begin position="67"/>
        <end position="77"/>
    </location>
</feature>
<dbReference type="STRING" id="296587.C1E5C4"/>
<protein>
    <recommendedName>
        <fullName evidence="2">MATH domain-containing protein</fullName>
    </recommendedName>
</protein>
<dbReference type="Gene3D" id="2.60.210.10">
    <property type="entry name" value="Apoptosis, Tumor Necrosis Factor Receptor Associated Protein 2, Chain A"/>
    <property type="match status" value="2"/>
</dbReference>
<feature type="domain" description="MATH" evidence="2">
    <location>
        <begin position="604"/>
        <end position="771"/>
    </location>
</feature>
<dbReference type="CDD" id="cd00121">
    <property type="entry name" value="MATH"/>
    <property type="match status" value="2"/>
</dbReference>
<feature type="compositionally biased region" description="Gly residues" evidence="1">
    <location>
        <begin position="2942"/>
        <end position="2956"/>
    </location>
</feature>
<feature type="region of interest" description="Disordered" evidence="1">
    <location>
        <begin position="532"/>
        <end position="554"/>
    </location>
</feature>
<dbReference type="PROSITE" id="PS50144">
    <property type="entry name" value="MATH"/>
    <property type="match status" value="1"/>
</dbReference>
<dbReference type="GeneID" id="8242895"/>
<dbReference type="PANTHER" id="PTHR47242:SF2">
    <property type="entry name" value="FAMILY PROTEIN, PUTATIVE-RELATED"/>
    <property type="match status" value="1"/>
</dbReference>
<feature type="region of interest" description="Disordered" evidence="1">
    <location>
        <begin position="570"/>
        <end position="599"/>
    </location>
</feature>
<feature type="region of interest" description="Disordered" evidence="1">
    <location>
        <begin position="2697"/>
        <end position="2726"/>
    </location>
</feature>
<dbReference type="RefSeq" id="XP_002501232.1">
    <property type="nucleotide sequence ID" value="XM_002501186.1"/>
</dbReference>
<feature type="region of interest" description="Disordered" evidence="1">
    <location>
        <begin position="2807"/>
        <end position="2884"/>
    </location>
</feature>
<dbReference type="PANTHER" id="PTHR47242">
    <property type="entry name" value="TRAF-LIKE FAMILY PROTEIN"/>
    <property type="match status" value="1"/>
</dbReference>
<feature type="compositionally biased region" description="Polar residues" evidence="1">
    <location>
        <begin position="2977"/>
        <end position="2987"/>
    </location>
</feature>
<keyword evidence="4" id="KW-1185">Reference proteome</keyword>
<dbReference type="EMBL" id="CP001325">
    <property type="protein sequence ID" value="ACO62490.1"/>
    <property type="molecule type" value="Genomic_DNA"/>
</dbReference>
<dbReference type="KEGG" id="mis:MICPUN_57548"/>
<dbReference type="InterPro" id="IPR008974">
    <property type="entry name" value="TRAF-like"/>
</dbReference>
<feature type="compositionally biased region" description="Basic and acidic residues" evidence="1">
    <location>
        <begin position="2273"/>
        <end position="2290"/>
    </location>
</feature>
<feature type="compositionally biased region" description="Acidic residues" evidence="1">
    <location>
        <begin position="84"/>
        <end position="102"/>
    </location>
</feature>
<dbReference type="eggNOG" id="KOG1987">
    <property type="taxonomic scope" value="Eukaryota"/>
</dbReference>